<evidence type="ECO:0000256" key="1">
    <source>
        <dbReference type="SAM" id="MobiDB-lite"/>
    </source>
</evidence>
<organism evidence="2 3">
    <name type="scientific">Pseudomonas fluorescens</name>
    <dbReference type="NCBI Taxonomy" id="294"/>
    <lineage>
        <taxon>Bacteria</taxon>
        <taxon>Pseudomonadati</taxon>
        <taxon>Pseudomonadota</taxon>
        <taxon>Gammaproteobacteria</taxon>
        <taxon>Pseudomonadales</taxon>
        <taxon>Pseudomonadaceae</taxon>
        <taxon>Pseudomonas</taxon>
    </lineage>
</organism>
<reference evidence="2 3" key="1">
    <citation type="submission" date="2019-09" db="EMBL/GenBank/DDBJ databases">
        <authorList>
            <person name="Chandra G."/>
            <person name="Truman W A."/>
        </authorList>
    </citation>
    <scope>NUCLEOTIDE SEQUENCE [LARGE SCALE GENOMIC DNA]</scope>
    <source>
        <strain evidence="2">PS655</strain>
    </source>
</reference>
<accession>A0A5E6USS3</accession>
<name>A0A5E6USS3_PSEFL</name>
<dbReference type="EMBL" id="CABVHJ010000010">
    <property type="protein sequence ID" value="VVN03269.1"/>
    <property type="molecule type" value="Genomic_DNA"/>
</dbReference>
<proteinExistence type="predicted"/>
<dbReference type="AlphaFoldDB" id="A0A5E6USS3"/>
<gene>
    <name evidence="2" type="ORF">PS655_03454</name>
</gene>
<feature type="region of interest" description="Disordered" evidence="1">
    <location>
        <begin position="16"/>
        <end position="38"/>
    </location>
</feature>
<dbReference type="Proteomes" id="UP000327167">
    <property type="component" value="Unassembled WGS sequence"/>
</dbReference>
<evidence type="ECO:0000313" key="2">
    <source>
        <dbReference type="EMBL" id="VVN03269.1"/>
    </source>
</evidence>
<feature type="compositionally biased region" description="Polar residues" evidence="1">
    <location>
        <begin position="24"/>
        <end position="38"/>
    </location>
</feature>
<evidence type="ECO:0000313" key="3">
    <source>
        <dbReference type="Proteomes" id="UP000327167"/>
    </source>
</evidence>
<protein>
    <submittedName>
        <fullName evidence="2">Uncharacterized protein</fullName>
    </submittedName>
</protein>
<sequence>MNSAELSPLNLVSAFFEHRDKQDNQQNQSSTPSIGMDI</sequence>